<feature type="domain" description="PAS" evidence="17">
    <location>
        <begin position="689"/>
        <end position="759"/>
    </location>
</feature>
<evidence type="ECO:0000259" key="16">
    <source>
        <dbReference type="PROSITE" id="PS50109"/>
    </source>
</evidence>
<keyword evidence="13" id="KW-0411">Iron-sulfur</keyword>
<dbReference type="PROSITE" id="PS50112">
    <property type="entry name" value="PAS"/>
    <property type="match status" value="4"/>
</dbReference>
<evidence type="ECO:0000256" key="13">
    <source>
        <dbReference type="ARBA" id="ARBA00023014"/>
    </source>
</evidence>
<dbReference type="InterPro" id="IPR013655">
    <property type="entry name" value="PAS_fold_3"/>
</dbReference>
<evidence type="ECO:0000256" key="5">
    <source>
        <dbReference type="ARBA" id="ARBA00017322"/>
    </source>
</evidence>
<feature type="domain" description="PAC" evidence="18">
    <location>
        <begin position="146"/>
        <end position="197"/>
    </location>
</feature>
<dbReference type="PANTHER" id="PTHR43304">
    <property type="entry name" value="PHYTOCHROME-LIKE PROTEIN CPH1"/>
    <property type="match status" value="1"/>
</dbReference>
<feature type="domain" description="PAC" evidence="18">
    <location>
        <begin position="757"/>
        <end position="811"/>
    </location>
</feature>
<dbReference type="InterPro" id="IPR001610">
    <property type="entry name" value="PAC"/>
</dbReference>
<dbReference type="Gene3D" id="1.20.5.1930">
    <property type="match status" value="1"/>
</dbReference>
<dbReference type="CDD" id="cd00130">
    <property type="entry name" value="PAS"/>
    <property type="match status" value="3"/>
</dbReference>
<reference evidence="19 21" key="1">
    <citation type="submission" date="2019-07" db="EMBL/GenBank/DDBJ databases">
        <authorList>
            <person name="Qu J.-H."/>
        </authorList>
    </citation>
    <scope>NUCLEOTIDE SEQUENCE [LARGE SCALE GENOMIC DNA]</scope>
    <source>
        <strain evidence="19 21">MDT1-10-3</strain>
    </source>
</reference>
<dbReference type="PRINTS" id="PR00344">
    <property type="entry name" value="BCTRLSENSOR"/>
</dbReference>
<feature type="domain" description="PAS" evidence="17">
    <location>
        <begin position="326"/>
        <end position="400"/>
    </location>
</feature>
<proteinExistence type="predicted"/>
<keyword evidence="10" id="KW-0479">Metal-binding</keyword>
<dbReference type="PROSITE" id="PS50109">
    <property type="entry name" value="HIS_KIN"/>
    <property type="match status" value="1"/>
</dbReference>
<keyword evidence="11" id="KW-0418">Kinase</keyword>
<dbReference type="Pfam" id="PF02518">
    <property type="entry name" value="HATPase_c"/>
    <property type="match status" value="1"/>
</dbReference>
<evidence type="ECO:0000256" key="1">
    <source>
        <dbReference type="ARBA" id="ARBA00000085"/>
    </source>
</evidence>
<evidence type="ECO:0000256" key="12">
    <source>
        <dbReference type="ARBA" id="ARBA00023004"/>
    </source>
</evidence>
<dbReference type="InterPro" id="IPR000700">
    <property type="entry name" value="PAS-assoc_C"/>
</dbReference>
<dbReference type="GO" id="GO:0005737">
    <property type="term" value="C:cytoplasm"/>
    <property type="evidence" value="ECO:0007669"/>
    <property type="project" value="UniProtKB-SubCell"/>
</dbReference>
<evidence type="ECO:0000256" key="15">
    <source>
        <dbReference type="ARBA" id="ARBA00030800"/>
    </source>
</evidence>
<dbReference type="SMART" id="SM00086">
    <property type="entry name" value="PAC"/>
    <property type="match status" value="3"/>
</dbReference>
<accession>A0A5M8Q6V0</accession>
<dbReference type="PANTHER" id="PTHR43304:SF1">
    <property type="entry name" value="PAC DOMAIN-CONTAINING PROTEIN"/>
    <property type="match status" value="1"/>
</dbReference>
<dbReference type="Pfam" id="PF13426">
    <property type="entry name" value="PAS_9"/>
    <property type="match status" value="1"/>
</dbReference>
<name>A0A5M8Q6V0_9BACT</name>
<evidence type="ECO:0000313" key="21">
    <source>
        <dbReference type="Proteomes" id="UP000323866"/>
    </source>
</evidence>
<dbReference type="Pfam" id="PF08447">
    <property type="entry name" value="PAS_3"/>
    <property type="match status" value="1"/>
</dbReference>
<evidence type="ECO:0000256" key="2">
    <source>
        <dbReference type="ARBA" id="ARBA00001966"/>
    </source>
</evidence>
<feature type="domain" description="PAC" evidence="18">
    <location>
        <begin position="405"/>
        <end position="458"/>
    </location>
</feature>
<evidence type="ECO:0000256" key="7">
    <source>
        <dbReference type="ARBA" id="ARBA00022490"/>
    </source>
</evidence>
<evidence type="ECO:0000259" key="17">
    <source>
        <dbReference type="PROSITE" id="PS50112"/>
    </source>
</evidence>
<dbReference type="InterPro" id="IPR000014">
    <property type="entry name" value="PAS"/>
</dbReference>
<keyword evidence="12" id="KW-0408">Iron</keyword>
<reference evidence="20 22" key="3">
    <citation type="submission" date="2024-08" db="EMBL/GenBank/DDBJ databases">
        <authorList>
            <person name="Wei W."/>
        </authorList>
    </citation>
    <scope>NUCLEOTIDE SEQUENCE [LARGE SCALE GENOMIC DNA]</scope>
    <source>
        <strain evidence="20 22">XU2</strain>
    </source>
</reference>
<evidence type="ECO:0000313" key="22">
    <source>
        <dbReference type="Proteomes" id="UP001570846"/>
    </source>
</evidence>
<dbReference type="EMBL" id="VKKZ01000025">
    <property type="protein sequence ID" value="KAA6430791.1"/>
    <property type="molecule type" value="Genomic_DNA"/>
</dbReference>
<evidence type="ECO:0000256" key="8">
    <source>
        <dbReference type="ARBA" id="ARBA00022553"/>
    </source>
</evidence>
<dbReference type="GO" id="GO:0046872">
    <property type="term" value="F:metal ion binding"/>
    <property type="evidence" value="ECO:0007669"/>
    <property type="project" value="UniProtKB-KW"/>
</dbReference>
<dbReference type="InterPro" id="IPR005467">
    <property type="entry name" value="His_kinase_dom"/>
</dbReference>
<dbReference type="SMART" id="SM00387">
    <property type="entry name" value="HATPase_c"/>
    <property type="match status" value="1"/>
</dbReference>
<dbReference type="Pfam" id="PF08448">
    <property type="entry name" value="PAS_4"/>
    <property type="match status" value="2"/>
</dbReference>
<dbReference type="SUPFAM" id="SSF55785">
    <property type="entry name" value="PYP-like sensor domain (PAS domain)"/>
    <property type="match status" value="6"/>
</dbReference>
<evidence type="ECO:0000313" key="19">
    <source>
        <dbReference type="EMBL" id="KAA6430791.1"/>
    </source>
</evidence>
<evidence type="ECO:0000256" key="9">
    <source>
        <dbReference type="ARBA" id="ARBA00022679"/>
    </source>
</evidence>
<dbReference type="EMBL" id="JBGOGF010000011">
    <property type="protein sequence ID" value="MFA1773255.1"/>
    <property type="molecule type" value="Genomic_DNA"/>
</dbReference>
<feature type="domain" description="PAS" evidence="17">
    <location>
        <begin position="459"/>
        <end position="521"/>
    </location>
</feature>
<dbReference type="SMART" id="SM00091">
    <property type="entry name" value="PAS"/>
    <property type="match status" value="5"/>
</dbReference>
<keyword evidence="8" id="KW-0597">Phosphoprotein</keyword>
<evidence type="ECO:0000256" key="4">
    <source>
        <dbReference type="ARBA" id="ARBA00012438"/>
    </source>
</evidence>
<dbReference type="AlphaFoldDB" id="A0A5M8Q6V0"/>
<evidence type="ECO:0000256" key="11">
    <source>
        <dbReference type="ARBA" id="ARBA00022777"/>
    </source>
</evidence>
<dbReference type="InterPro" id="IPR035965">
    <property type="entry name" value="PAS-like_dom_sf"/>
</dbReference>
<evidence type="ECO:0000256" key="10">
    <source>
        <dbReference type="ARBA" id="ARBA00022723"/>
    </source>
</evidence>
<gene>
    <name evidence="20" type="ORF">ACD591_18280</name>
    <name evidence="19" type="ORF">FOE74_20200</name>
</gene>
<comment type="catalytic activity">
    <reaction evidence="1">
        <text>ATP + protein L-histidine = ADP + protein N-phospho-L-histidine.</text>
        <dbReference type="EC" id="2.7.13.3"/>
    </reaction>
</comment>
<dbReference type="InterPro" id="IPR011712">
    <property type="entry name" value="Sig_transdc_His_kin_sub3_dim/P"/>
</dbReference>
<comment type="function">
    <text evidence="14">Member of the two-component regulatory system NreB/NreC involved in the control of dissimilatory nitrate/nitrite reduction in response to oxygen. NreB functions as a direct oxygen sensor histidine kinase which is autophosphorylated, in the absence of oxygen, probably at the conserved histidine residue, and transfers its phosphate group probably to a conserved aspartate residue of NreC. NreB/NreC activates the expression of the nitrate (narGHJI) and nitrite (nir) reductase operons, as well as the putative nitrate transporter gene narT.</text>
</comment>
<dbReference type="GO" id="GO:0016020">
    <property type="term" value="C:membrane"/>
    <property type="evidence" value="ECO:0007669"/>
    <property type="project" value="InterPro"/>
</dbReference>
<feature type="domain" description="PAS" evidence="17">
    <location>
        <begin position="73"/>
        <end position="143"/>
    </location>
</feature>
<evidence type="ECO:0000259" key="18">
    <source>
        <dbReference type="PROSITE" id="PS50113"/>
    </source>
</evidence>
<sequence length="1031" mass="117546">MNEEKREPIGMAHDFSLLRQEAEKLQKPISATEVGTMTPHEVSRLIQELQIHQVELEMQNHQMQLVTQELEAARAKYLDLYQHSPFGYVTLDEHGVVEEANKKGLELLGTSREHLIARRFSQFIHQDSLDAFYGFFRKVLLSDQTKTVELQILSNNGGVFYAQLEGLLLRRQNDTDQCRIAFLDVTERKTAHIELANKEALLSAIINSSLNAVQVFKANRDRQGHIIDFEWILLNRTAELFLDFTLPQLRRHRLNEILPSFLTEGHFFTFVNVVENGHPATFTAHLKRNDWEHWLNCVAVKLEDGFVLTFEDVTQPRQANEKLQESQLLVKKMAEAMPDFLYVEDLQQGRNLYNNRDFLAFLGYKPADIKGHPRELLDTLYHPQDAHLLLDRAARFAEKEDGELLEYQVRIKAKNGTWRNILFRETVFKRGASGVPVQLVGMAQDITKKLQSENELRQLHETMSAILDNLPVTLWRIGTDGHVLESKGAGLRALGLKEDQMVGQSFATVHQALDRQIRQALAGNQINTLAEFEVEGRKVHKQVYLFQDTGTGEAIGFCLDVTEQKQAEENARYQTMLLDQLLENLPLVLAVLDLQGTYLDIRGNGLRKLGIQDGQLRGESIFKVFPQLEGNIRDVLAGQVKSFPAAFPHQGRQLHFQNYGFLDQDKKRGIAFGIDITDLKEAQEEMARAKEFSENLLENNVNGIFALDLHLQITAWNRAVAKCTSLERAQVLGKPIHALTPAKSKTRLGQYLKRVLLGEEVTLTSLPFLPEGRYFEIQLTPIYGTDREITGVLGMVRDTTAQRRRHREETKIKLAQQKDVMDVIITTQNEERKRIAEALHNSLAQLLYAAKLNMEEIQTEVTHEEKLEKVLVPIRRVSRFLEEAIKETRTLAHELIPRVLVDFGLKSALKDLATRLSTNTFSVQCVVTGFDQPKNYEFETYLFRFVQELLNNVMKHAEATEALVQVVDKGKTVRVRVQDNGKGMPKNWASKAANKGMGLMTLRNRAKLLQGDMEIDSTPGEGTTITIEIPH</sequence>
<keyword evidence="9" id="KW-0808">Transferase</keyword>
<comment type="caution">
    <text evidence="19">The sequence shown here is derived from an EMBL/GenBank/DDBJ whole genome shotgun (WGS) entry which is preliminary data.</text>
</comment>
<dbReference type="Gene3D" id="3.30.565.10">
    <property type="entry name" value="Histidine kinase-like ATPase, C-terminal domain"/>
    <property type="match status" value="1"/>
</dbReference>
<evidence type="ECO:0000256" key="3">
    <source>
        <dbReference type="ARBA" id="ARBA00004496"/>
    </source>
</evidence>
<dbReference type="InterPro" id="IPR052162">
    <property type="entry name" value="Sensor_kinase/Photoreceptor"/>
</dbReference>
<reference evidence="19 21" key="2">
    <citation type="submission" date="2019-09" db="EMBL/GenBank/DDBJ databases">
        <title>A bacterium isolated from glacier soil.</title>
        <authorList>
            <person name="Liu Q."/>
        </authorList>
    </citation>
    <scope>NUCLEOTIDE SEQUENCE [LARGE SCALE GENOMIC DNA]</scope>
    <source>
        <strain evidence="19 21">MDT1-10-3</strain>
    </source>
</reference>
<dbReference type="Pfam" id="PF07730">
    <property type="entry name" value="HisKA_3"/>
    <property type="match status" value="1"/>
</dbReference>
<keyword evidence="7" id="KW-0963">Cytoplasm</keyword>
<feature type="domain" description="Histidine kinase" evidence="16">
    <location>
        <begin position="834"/>
        <end position="1031"/>
    </location>
</feature>
<dbReference type="Gene3D" id="3.30.450.20">
    <property type="entry name" value="PAS domain"/>
    <property type="match status" value="6"/>
</dbReference>
<comment type="subcellular location">
    <subcellularLocation>
        <location evidence="3">Cytoplasm</location>
    </subcellularLocation>
</comment>
<evidence type="ECO:0000256" key="6">
    <source>
        <dbReference type="ARBA" id="ARBA00022485"/>
    </source>
</evidence>
<dbReference type="InterPro" id="IPR013656">
    <property type="entry name" value="PAS_4"/>
</dbReference>
<dbReference type="Proteomes" id="UP000323866">
    <property type="component" value="Unassembled WGS sequence"/>
</dbReference>
<evidence type="ECO:0000313" key="20">
    <source>
        <dbReference type="EMBL" id="MFA1773255.1"/>
    </source>
</evidence>
<dbReference type="GO" id="GO:0000155">
    <property type="term" value="F:phosphorelay sensor kinase activity"/>
    <property type="evidence" value="ECO:0007669"/>
    <property type="project" value="InterPro"/>
</dbReference>
<keyword evidence="6" id="KW-0004">4Fe-4S</keyword>
<dbReference type="Proteomes" id="UP001570846">
    <property type="component" value="Unassembled WGS sequence"/>
</dbReference>
<keyword evidence="22" id="KW-1185">Reference proteome</keyword>
<dbReference type="OrthoDB" id="5401121at2"/>
<dbReference type="InterPro" id="IPR003594">
    <property type="entry name" value="HATPase_dom"/>
</dbReference>
<dbReference type="EC" id="2.7.13.3" evidence="4"/>
<dbReference type="GO" id="GO:0046983">
    <property type="term" value="F:protein dimerization activity"/>
    <property type="evidence" value="ECO:0007669"/>
    <property type="project" value="InterPro"/>
</dbReference>
<dbReference type="SUPFAM" id="SSF55874">
    <property type="entry name" value="ATPase domain of HSP90 chaperone/DNA topoisomerase II/histidine kinase"/>
    <property type="match status" value="1"/>
</dbReference>
<organism evidence="19 21">
    <name type="scientific">Rufibacter glacialis</name>
    <dbReference type="NCBI Taxonomy" id="1259555"/>
    <lineage>
        <taxon>Bacteria</taxon>
        <taxon>Pseudomonadati</taxon>
        <taxon>Bacteroidota</taxon>
        <taxon>Cytophagia</taxon>
        <taxon>Cytophagales</taxon>
        <taxon>Hymenobacteraceae</taxon>
        <taxon>Rufibacter</taxon>
    </lineage>
</organism>
<dbReference type="GO" id="GO:0051539">
    <property type="term" value="F:4 iron, 4 sulfur cluster binding"/>
    <property type="evidence" value="ECO:0007669"/>
    <property type="project" value="UniProtKB-KW"/>
</dbReference>
<dbReference type="PROSITE" id="PS50113">
    <property type="entry name" value="PAC"/>
    <property type="match status" value="3"/>
</dbReference>
<dbReference type="NCBIfam" id="TIGR00229">
    <property type="entry name" value="sensory_box"/>
    <property type="match status" value="4"/>
</dbReference>
<dbReference type="RefSeq" id="WP_149100448.1">
    <property type="nucleotide sequence ID" value="NZ_BMMG01000008.1"/>
</dbReference>
<dbReference type="InterPro" id="IPR036890">
    <property type="entry name" value="HATPase_C_sf"/>
</dbReference>
<protein>
    <recommendedName>
        <fullName evidence="5">Oxygen sensor histidine kinase NreB</fullName>
        <ecNumber evidence="4">2.7.13.3</ecNumber>
    </recommendedName>
    <alternativeName>
        <fullName evidence="15">Nitrogen regulation protein B</fullName>
    </alternativeName>
</protein>
<evidence type="ECO:0000256" key="14">
    <source>
        <dbReference type="ARBA" id="ARBA00024827"/>
    </source>
</evidence>
<dbReference type="InterPro" id="IPR004358">
    <property type="entry name" value="Sig_transdc_His_kin-like_C"/>
</dbReference>
<comment type="cofactor">
    <cofactor evidence="2">
        <name>[4Fe-4S] cluster</name>
        <dbReference type="ChEBI" id="CHEBI:49883"/>
    </cofactor>
</comment>
<dbReference type="CDD" id="cd16917">
    <property type="entry name" value="HATPase_UhpB-NarQ-NarX-like"/>
    <property type="match status" value="1"/>
</dbReference>